<sequence length="683" mass="76016">MDTEVKEEESGSQVPPSKRFRRDDNVDPTNPDPSIVVHVRNLSPKATEADLLEALSHFGPISYATCMPGKRMALVEFEEVEGARSCVVYAQTNQIYVAGQAALFNYSTSKMIQRLGLESETPNHVLILTIYNAQYPVNVDVIHQICEPHGFVKRIAMIRRTMLQALVEFESAEIAKKAKHAMNGADIYSGCCTLKVEFAKPEHVKVTRNDMDQWDYTKAPQSGDCKVTGHSMKVKSIQTTLTVTMSGSKQHQYPQHQQQHKRFIVEGIFSELVQKTVKTTGKNNDCQLKKEGIEGRRNENYCEGLSPSFLIIGLKRERIPFLQVSTAKELAVWKKLCSGEYTEEPRKTLLNDAGPRGGPPGPRGPPSYGGYGGRGRGGPPGDYGYHDERYGGSYGRGRGNYDEYDGGYGRTEGYGRGDGYSRGDGYYSRGGGRGGFGRGDSGYGRGGYARGRGSGTGLYEDERDYYNGDGPVMMIYGIDQDNFNCDKLFNLLCLYGNCNKIKFMKSKTDTAMAQMGSVRQVYTTIDNLHGTMIFGNKLALRPSKQQILHEIRDPFILPDGTPSYRDYTNSRNQRYTTPELAARNRIVKPTHVLHWYNAPVTMTEEKLKDLFVDKGAVTPDKVVIFPQRSERSSAGICEFSSTERATEALMLANHTPVESPVGKAPYIVKLAFAGGRDGKDFRM</sequence>
<evidence type="ECO:0000256" key="2">
    <source>
        <dbReference type="ARBA" id="ARBA00022884"/>
    </source>
</evidence>
<dbReference type="Pfam" id="PF13893">
    <property type="entry name" value="RRM_5"/>
    <property type="match status" value="1"/>
</dbReference>
<comment type="caution">
    <text evidence="6">The sequence shown here is derived from an EMBL/GenBank/DDBJ whole genome shotgun (WGS) entry which is preliminary data.</text>
</comment>
<evidence type="ECO:0000313" key="6">
    <source>
        <dbReference type="EMBL" id="CAG9539809.1"/>
    </source>
</evidence>
<feature type="domain" description="RRM" evidence="5">
    <location>
        <begin position="35"/>
        <end position="109"/>
    </location>
</feature>
<evidence type="ECO:0000259" key="5">
    <source>
        <dbReference type="PROSITE" id="PS50102"/>
    </source>
</evidence>
<reference evidence="6" key="1">
    <citation type="submission" date="2021-09" db="EMBL/GenBank/DDBJ databases">
        <authorList>
            <consortium name="Pathogen Informatics"/>
        </authorList>
    </citation>
    <scope>NUCLEOTIDE SEQUENCE</scope>
</reference>
<dbReference type="InterPro" id="IPR021790">
    <property type="entry name" value="PTBP1-like_RRM2"/>
</dbReference>
<dbReference type="InterPro" id="IPR000504">
    <property type="entry name" value="RRM_dom"/>
</dbReference>
<dbReference type="OrthoDB" id="302770at2759"/>
<feature type="region of interest" description="Disordered" evidence="4">
    <location>
        <begin position="1"/>
        <end position="36"/>
    </location>
</feature>
<evidence type="ECO:0000256" key="3">
    <source>
        <dbReference type="PROSITE-ProRule" id="PRU00176"/>
    </source>
</evidence>
<dbReference type="AlphaFoldDB" id="A0A8J2PY44"/>
<keyword evidence="2 3" id="KW-0694">RNA-binding</keyword>
<feature type="domain" description="RRM" evidence="5">
    <location>
        <begin position="128"/>
        <end position="201"/>
    </location>
</feature>
<dbReference type="CDD" id="cd12424">
    <property type="entry name" value="RRM3_hnRNPL_like"/>
    <property type="match status" value="1"/>
</dbReference>
<dbReference type="GO" id="GO:0003723">
    <property type="term" value="F:RNA binding"/>
    <property type="evidence" value="ECO:0007669"/>
    <property type="project" value="UniProtKB-UniRule"/>
</dbReference>
<evidence type="ECO:0000256" key="1">
    <source>
        <dbReference type="ARBA" id="ARBA00022737"/>
    </source>
</evidence>
<dbReference type="InterPro" id="IPR012677">
    <property type="entry name" value="Nucleotide-bd_a/b_plait_sf"/>
</dbReference>
<dbReference type="Pfam" id="PF22976">
    <property type="entry name" value="RRM_10"/>
    <property type="match status" value="1"/>
</dbReference>
<dbReference type="CDD" id="cd12427">
    <property type="entry name" value="RRM4_hnRNPL_like"/>
    <property type="match status" value="1"/>
</dbReference>
<evidence type="ECO:0000313" key="7">
    <source>
        <dbReference type="Proteomes" id="UP000746747"/>
    </source>
</evidence>
<dbReference type="InterPro" id="IPR055204">
    <property type="entry name" value="HNRNPL_RRM"/>
</dbReference>
<dbReference type="EMBL" id="CAKAEH010001847">
    <property type="protein sequence ID" value="CAG9539809.1"/>
    <property type="molecule type" value="Genomic_DNA"/>
</dbReference>
<proteinExistence type="predicted"/>
<organism evidence="6 7">
    <name type="scientific">Cercopithifilaria johnstoni</name>
    <dbReference type="NCBI Taxonomy" id="2874296"/>
    <lineage>
        <taxon>Eukaryota</taxon>
        <taxon>Metazoa</taxon>
        <taxon>Ecdysozoa</taxon>
        <taxon>Nematoda</taxon>
        <taxon>Chromadorea</taxon>
        <taxon>Rhabditida</taxon>
        <taxon>Spirurina</taxon>
        <taxon>Spiruromorpha</taxon>
        <taxon>Filarioidea</taxon>
        <taxon>Onchocercidae</taxon>
        <taxon>Cercopithifilaria</taxon>
    </lineage>
</organism>
<dbReference type="PROSITE" id="PS50102">
    <property type="entry name" value="RRM"/>
    <property type="match status" value="2"/>
</dbReference>
<dbReference type="SUPFAM" id="SSF54928">
    <property type="entry name" value="RNA-binding domain, RBD"/>
    <property type="match status" value="2"/>
</dbReference>
<dbReference type="Proteomes" id="UP000746747">
    <property type="component" value="Unassembled WGS sequence"/>
</dbReference>
<gene>
    <name evidence="6" type="ORF">CJOHNSTONI_LOCUS9376</name>
</gene>
<accession>A0A8J2PY44</accession>
<keyword evidence="7" id="KW-1185">Reference proteome</keyword>
<dbReference type="CDD" id="cd12689">
    <property type="entry name" value="RRM1_hnRNPL_like"/>
    <property type="match status" value="1"/>
</dbReference>
<dbReference type="InterPro" id="IPR035979">
    <property type="entry name" value="RBD_domain_sf"/>
</dbReference>
<dbReference type="Pfam" id="PF11835">
    <property type="entry name" value="RRM_8"/>
    <property type="match status" value="1"/>
</dbReference>
<evidence type="ECO:0000256" key="4">
    <source>
        <dbReference type="SAM" id="MobiDB-lite"/>
    </source>
</evidence>
<dbReference type="PANTHER" id="PTHR15592">
    <property type="entry name" value="MATRIN 3/NUCLEAR PROTEIN 220-RELATED"/>
    <property type="match status" value="1"/>
</dbReference>
<feature type="compositionally biased region" description="Gly residues" evidence="4">
    <location>
        <begin position="367"/>
        <end position="381"/>
    </location>
</feature>
<name>A0A8J2PY44_9BILA</name>
<dbReference type="Pfam" id="PF00076">
    <property type="entry name" value="RRM_1"/>
    <property type="match status" value="1"/>
</dbReference>
<dbReference type="SMART" id="SM00360">
    <property type="entry name" value="RRM"/>
    <property type="match status" value="3"/>
</dbReference>
<dbReference type="Gene3D" id="3.30.70.330">
    <property type="match status" value="4"/>
</dbReference>
<feature type="region of interest" description="Disordered" evidence="4">
    <location>
        <begin position="348"/>
        <end position="390"/>
    </location>
</feature>
<keyword evidence="1" id="KW-0677">Repeat</keyword>
<protein>
    <recommendedName>
        <fullName evidence="5">RRM domain-containing protein</fullName>
    </recommendedName>
</protein>